<name>A0AAU9NN77_9ASTR</name>
<proteinExistence type="predicted"/>
<comment type="caution">
    <text evidence="2">The sequence shown here is derived from an EMBL/GenBank/DDBJ whole genome shotgun (WGS) entry which is preliminary data.</text>
</comment>
<dbReference type="EMBL" id="CAKMRJ010004606">
    <property type="protein sequence ID" value="CAH1439246.1"/>
    <property type="molecule type" value="Genomic_DNA"/>
</dbReference>
<reference evidence="2 3" key="1">
    <citation type="submission" date="2022-01" db="EMBL/GenBank/DDBJ databases">
        <authorList>
            <person name="Xiong W."/>
            <person name="Schranz E."/>
        </authorList>
    </citation>
    <scope>NUCLEOTIDE SEQUENCE [LARGE SCALE GENOMIC DNA]</scope>
</reference>
<keyword evidence="1" id="KW-0812">Transmembrane</keyword>
<evidence type="ECO:0000313" key="3">
    <source>
        <dbReference type="Proteomes" id="UP001157418"/>
    </source>
</evidence>
<keyword evidence="1" id="KW-1133">Transmembrane helix</keyword>
<evidence type="ECO:0000256" key="1">
    <source>
        <dbReference type="SAM" id="Phobius"/>
    </source>
</evidence>
<sequence length="90" mass="9324">MEATAIATITFIFLASALTVVITLCYKDSTHGGSSHHRKRHHKGTVGLCRGQTNRDIEIGEGMDPNRGKNLAAAAVVSTVLAPDHGGGGG</sequence>
<protein>
    <submittedName>
        <fullName evidence="2">Uncharacterized protein</fullName>
    </submittedName>
</protein>
<dbReference type="AlphaFoldDB" id="A0AAU9NN77"/>
<accession>A0AAU9NN77</accession>
<dbReference type="Proteomes" id="UP001157418">
    <property type="component" value="Unassembled WGS sequence"/>
</dbReference>
<evidence type="ECO:0000313" key="2">
    <source>
        <dbReference type="EMBL" id="CAH1439246.1"/>
    </source>
</evidence>
<organism evidence="2 3">
    <name type="scientific">Lactuca virosa</name>
    <dbReference type="NCBI Taxonomy" id="75947"/>
    <lineage>
        <taxon>Eukaryota</taxon>
        <taxon>Viridiplantae</taxon>
        <taxon>Streptophyta</taxon>
        <taxon>Embryophyta</taxon>
        <taxon>Tracheophyta</taxon>
        <taxon>Spermatophyta</taxon>
        <taxon>Magnoliopsida</taxon>
        <taxon>eudicotyledons</taxon>
        <taxon>Gunneridae</taxon>
        <taxon>Pentapetalae</taxon>
        <taxon>asterids</taxon>
        <taxon>campanulids</taxon>
        <taxon>Asterales</taxon>
        <taxon>Asteraceae</taxon>
        <taxon>Cichorioideae</taxon>
        <taxon>Cichorieae</taxon>
        <taxon>Lactucinae</taxon>
        <taxon>Lactuca</taxon>
    </lineage>
</organism>
<keyword evidence="1" id="KW-0472">Membrane</keyword>
<keyword evidence="3" id="KW-1185">Reference proteome</keyword>
<gene>
    <name evidence="2" type="ORF">LVIROSA_LOCUS25456</name>
</gene>
<feature type="transmembrane region" description="Helical" evidence="1">
    <location>
        <begin position="6"/>
        <end position="26"/>
    </location>
</feature>